<dbReference type="GO" id="GO:0004658">
    <property type="term" value="F:propionyl-CoA carboxylase activity"/>
    <property type="evidence" value="ECO:0007669"/>
    <property type="project" value="UniProtKB-EC"/>
</dbReference>
<feature type="domain" description="CoA carboxyltransferase C-terminal" evidence="2">
    <location>
        <begin position="281"/>
        <end position="523"/>
    </location>
</feature>
<feature type="domain" description="CoA carboxyltransferase N-terminal" evidence="1">
    <location>
        <begin position="18"/>
        <end position="280"/>
    </location>
</feature>
<dbReference type="KEGG" id="reu:Reut_B3891"/>
<dbReference type="HOGENOM" id="CLU_018822_6_1_4"/>
<keyword evidence="3" id="KW-0436">Ligase</keyword>
<dbReference type="SUPFAM" id="SSF52096">
    <property type="entry name" value="ClpP/crotonase"/>
    <property type="match status" value="2"/>
</dbReference>
<evidence type="ECO:0000259" key="2">
    <source>
        <dbReference type="PROSITE" id="PS50989"/>
    </source>
</evidence>
<dbReference type="Gene3D" id="3.90.226.10">
    <property type="entry name" value="2-enoyl-CoA Hydratase, Chain A, domain 1"/>
    <property type="match status" value="2"/>
</dbReference>
<dbReference type="InterPro" id="IPR011762">
    <property type="entry name" value="COA_CT_N"/>
</dbReference>
<sequence length="533" mass="58275">MACAVLDPMHERELRRHTVTWQPEIDELAYRRRLAERMGGEEKVARHREAGKLTVRDRVAGIADPGSFREVGGLSGSGRYDSNGRLVDLVPSNLVMGRAKMGGRPVVLVGDDFTVRGGANDGAVGDKLVHAEKMAHDLRLPMVRLVDGTGGGGSVRNIEIKGHTLIPTMKVWQHVVENMSVVPVVSLALGSVAGMGAARVAASHYSVMVKETSQLFTEGPPVVAHIGQQLSKNELGGSHIHTRNGVVDDEVATERDAFEHARRFLSYLPASVHELPPRTEPSDDPARRDEWLLSAIPRDSRAVYKIRPIVQALVDDGSFFEIGRQWGCAIVTGLARLDGWPVAVIASDPYFHGGGWDSATAEKFTRFVDLAQTFHLPVVNLVDTAGFLIGQEAEQAATMRHGVRALAAVYQATVPWCSVILRRAYGMSAAAHQHMGRFNCRYAWPSANWGAMPIEGGLEVAYKAEIEGADDPVQKRAEIEQRVRSLTSPFRSAEAFVIEDIIDPRETRTLLCEFANLAAPLREAGISRFGIRP</sequence>
<protein>
    <submittedName>
        <fullName evidence="3">Propionyl-CoA carboxylase</fullName>
        <ecNumber evidence="3">6.4.1.3</ecNumber>
    </submittedName>
</protein>
<evidence type="ECO:0000259" key="1">
    <source>
        <dbReference type="PROSITE" id="PS50980"/>
    </source>
</evidence>
<dbReference type="EMBL" id="CP000091">
    <property type="protein sequence ID" value="AAZ63248.1"/>
    <property type="molecule type" value="Genomic_DNA"/>
</dbReference>
<dbReference type="PROSITE" id="PS50989">
    <property type="entry name" value="COA_CT_CTER"/>
    <property type="match status" value="1"/>
</dbReference>
<name>Q46UD6_CUPPJ</name>
<dbReference type="InterPro" id="IPR011763">
    <property type="entry name" value="COA_CT_C"/>
</dbReference>
<accession>Q46UD6</accession>
<dbReference type="InterPro" id="IPR034733">
    <property type="entry name" value="AcCoA_carboxyl_beta"/>
</dbReference>
<reference evidence="3" key="1">
    <citation type="submission" date="2005-08" db="EMBL/GenBank/DDBJ databases">
        <title>Complete sequence of chromosome 2 of Ralstonia eutropha JMP134.</title>
        <authorList>
            <person name="Copeland A."/>
            <person name="Lucas S."/>
            <person name="Lapidus A."/>
            <person name="Barry K."/>
            <person name="Detter J.C."/>
            <person name="Glavina T."/>
            <person name="Hammon N."/>
            <person name="Israni S."/>
            <person name="Pitluck S."/>
            <person name="Goltsman E."/>
            <person name="Martinez M."/>
            <person name="Schmutz J."/>
            <person name="Larimer F."/>
            <person name="Land M."/>
            <person name="Lykidis A."/>
            <person name="Richardson P."/>
        </authorList>
    </citation>
    <scope>NUCLEOTIDE SEQUENCE [LARGE SCALE GENOMIC DNA]</scope>
    <source>
        <strain evidence="3">JMP134</strain>
    </source>
</reference>
<gene>
    <name evidence="3" type="ordered locus">Reut_B3891</name>
</gene>
<evidence type="ECO:0000313" key="3">
    <source>
        <dbReference type="EMBL" id="AAZ63248.1"/>
    </source>
</evidence>
<dbReference type="InterPro" id="IPR029045">
    <property type="entry name" value="ClpP/crotonase-like_dom_sf"/>
</dbReference>
<dbReference type="PANTHER" id="PTHR43842">
    <property type="entry name" value="PROPIONYL-COA CARBOXYLASE BETA CHAIN"/>
    <property type="match status" value="1"/>
</dbReference>
<proteinExistence type="predicted"/>
<dbReference type="Pfam" id="PF01039">
    <property type="entry name" value="Carboxyl_trans"/>
    <property type="match status" value="1"/>
</dbReference>
<dbReference type="EC" id="6.4.1.3" evidence="3"/>
<dbReference type="PANTHER" id="PTHR43842:SF2">
    <property type="entry name" value="PROPIONYL-COA CARBOXYLASE BETA CHAIN, MITOCHONDRIAL"/>
    <property type="match status" value="1"/>
</dbReference>
<dbReference type="eggNOG" id="COG4799">
    <property type="taxonomic scope" value="Bacteria"/>
</dbReference>
<dbReference type="STRING" id="264198.Reut_B3891"/>
<organism evidence="3">
    <name type="scientific">Cupriavidus pinatubonensis (strain JMP 134 / LMG 1197)</name>
    <name type="common">Cupriavidus necator (strain JMP 134)</name>
    <dbReference type="NCBI Taxonomy" id="264198"/>
    <lineage>
        <taxon>Bacteria</taxon>
        <taxon>Pseudomonadati</taxon>
        <taxon>Pseudomonadota</taxon>
        <taxon>Betaproteobacteria</taxon>
        <taxon>Burkholderiales</taxon>
        <taxon>Burkholderiaceae</taxon>
        <taxon>Cupriavidus</taxon>
    </lineage>
</organism>
<dbReference type="PROSITE" id="PS50980">
    <property type="entry name" value="COA_CT_NTER"/>
    <property type="match status" value="1"/>
</dbReference>
<dbReference type="InterPro" id="IPR051047">
    <property type="entry name" value="AccD/PCCB"/>
</dbReference>
<dbReference type="AlphaFoldDB" id="Q46UD6"/>